<proteinExistence type="predicted"/>
<feature type="region of interest" description="Disordered" evidence="1">
    <location>
        <begin position="93"/>
        <end position="115"/>
    </location>
</feature>
<organism evidence="2 3">
    <name type="scientific">Lentzea atacamensis</name>
    <dbReference type="NCBI Taxonomy" id="531938"/>
    <lineage>
        <taxon>Bacteria</taxon>
        <taxon>Bacillati</taxon>
        <taxon>Actinomycetota</taxon>
        <taxon>Actinomycetes</taxon>
        <taxon>Pseudonocardiales</taxon>
        <taxon>Pseudonocardiaceae</taxon>
        <taxon>Lentzea</taxon>
    </lineage>
</organism>
<evidence type="ECO:0000313" key="2">
    <source>
        <dbReference type="EMBL" id="PWK81734.1"/>
    </source>
</evidence>
<dbReference type="RefSeq" id="WP_109641204.1">
    <property type="nucleotide sequence ID" value="NZ_QGHB01000016.1"/>
</dbReference>
<dbReference type="Proteomes" id="UP000246005">
    <property type="component" value="Unassembled WGS sequence"/>
</dbReference>
<reference evidence="2 3" key="1">
    <citation type="submission" date="2018-05" db="EMBL/GenBank/DDBJ databases">
        <title>Genomic Encyclopedia of Type Strains, Phase IV (KMG-IV): sequencing the most valuable type-strain genomes for metagenomic binning, comparative biology and taxonomic classification.</title>
        <authorList>
            <person name="Goeker M."/>
        </authorList>
    </citation>
    <scope>NUCLEOTIDE SEQUENCE [LARGE SCALE GENOMIC DNA]</scope>
    <source>
        <strain evidence="2 3">DSM 45480</strain>
    </source>
</reference>
<dbReference type="EMBL" id="QGHB01000016">
    <property type="protein sequence ID" value="PWK81734.1"/>
    <property type="molecule type" value="Genomic_DNA"/>
</dbReference>
<dbReference type="AlphaFoldDB" id="A0A316HN39"/>
<evidence type="ECO:0000256" key="1">
    <source>
        <dbReference type="SAM" id="MobiDB-lite"/>
    </source>
</evidence>
<accession>A0A316HN39</accession>
<comment type="caution">
    <text evidence="2">The sequence shown here is derived from an EMBL/GenBank/DDBJ whole genome shotgun (WGS) entry which is preliminary data.</text>
</comment>
<name>A0A316HN39_9PSEU</name>
<gene>
    <name evidence="2" type="ORF">C8D88_116146</name>
</gene>
<evidence type="ECO:0000313" key="3">
    <source>
        <dbReference type="Proteomes" id="UP000246005"/>
    </source>
</evidence>
<sequence length="115" mass="12820">MTVSLCYRFTLGDRAWQIDLMTLSLNDWILLQEFSGRTRAQLLTGLEGEEAISLKVVWWAARRASGEDVTLDSDEMNPVWGADFTVQRIPHLSEAAEESPVTPAARSAAKKPAKK</sequence>
<protein>
    <submittedName>
        <fullName evidence="2">Uncharacterized protein</fullName>
    </submittedName>
</protein>